<keyword evidence="3" id="KW-1185">Reference proteome</keyword>
<feature type="chain" id="PRO_5017630510" description="IPT/TIG domain-containing protein" evidence="1">
    <location>
        <begin position="19"/>
        <end position="435"/>
    </location>
</feature>
<name>A0A3E1NJQ9_9BACT</name>
<comment type="caution">
    <text evidence="2">The sequence shown here is derived from an EMBL/GenBank/DDBJ whole genome shotgun (WGS) entry which is preliminary data.</text>
</comment>
<evidence type="ECO:0000256" key="1">
    <source>
        <dbReference type="SAM" id="SignalP"/>
    </source>
</evidence>
<dbReference type="RefSeq" id="WP_116847422.1">
    <property type="nucleotide sequence ID" value="NZ_QTJU01000003.1"/>
</dbReference>
<proteinExistence type="predicted"/>
<organism evidence="2 3">
    <name type="scientific">Deminuibacter soli</name>
    <dbReference type="NCBI Taxonomy" id="2291815"/>
    <lineage>
        <taxon>Bacteria</taxon>
        <taxon>Pseudomonadati</taxon>
        <taxon>Bacteroidota</taxon>
        <taxon>Chitinophagia</taxon>
        <taxon>Chitinophagales</taxon>
        <taxon>Chitinophagaceae</taxon>
        <taxon>Deminuibacter</taxon>
    </lineage>
</organism>
<evidence type="ECO:0000313" key="3">
    <source>
        <dbReference type="Proteomes" id="UP000261284"/>
    </source>
</evidence>
<feature type="signal peptide" evidence="1">
    <location>
        <begin position="1"/>
        <end position="18"/>
    </location>
</feature>
<protein>
    <recommendedName>
        <fullName evidence="4">IPT/TIG domain-containing protein</fullName>
    </recommendedName>
</protein>
<keyword evidence="1" id="KW-0732">Signal</keyword>
<dbReference type="Proteomes" id="UP000261284">
    <property type="component" value="Unassembled WGS sequence"/>
</dbReference>
<sequence>MKYRYVLPVAVLIAYVVACSKKDSPVPVTPPPVTTPTDSPYVASDFAPHTASLSDAHTITLVDNKKAGQSIALDKWKLVLVSDKKDTIKGNLAVVNDKVTATFPDSLVKVGKYGVVLFNMGTTVTSKIFDSAYSVTAPTVTLDKIKDTLVTGQTYLLTGKYIGKRADSTVISLVNQDNAAATSLTITKYGADSVWITIPETQASGKYKIRCKAWGQTAETTVFTVAEPNPTVTSLSACNPFAGGEIGLDCYHCSTIQDNITINIDMGGGMESKLSISSFGYNPSEPSHVRITARVPDGFGGGTYPVIVSTAGKKDATINTTFQNARYPAIQSLDKASYSASQDQVIELRGSDLGVSQYGGSCTKTGHVEIFPSSLNDPDVRPLYLNATFNAQGNPQVTVPANSFPAGTYSMLFWMNSDDLLAARTQTTIQVSFVK</sequence>
<evidence type="ECO:0008006" key="4">
    <source>
        <dbReference type="Google" id="ProtNLM"/>
    </source>
</evidence>
<dbReference type="EMBL" id="QTJU01000003">
    <property type="protein sequence ID" value="RFM28176.1"/>
    <property type="molecule type" value="Genomic_DNA"/>
</dbReference>
<reference evidence="2 3" key="1">
    <citation type="submission" date="2018-08" db="EMBL/GenBank/DDBJ databases">
        <title>Chitinophagaceae sp. K23C18032701, a novel bacterium isolated from forest soil.</title>
        <authorList>
            <person name="Wang C."/>
        </authorList>
    </citation>
    <scope>NUCLEOTIDE SEQUENCE [LARGE SCALE GENOMIC DNA]</scope>
    <source>
        <strain evidence="2 3">K23C18032701</strain>
    </source>
</reference>
<accession>A0A3E1NJQ9</accession>
<evidence type="ECO:0000313" key="2">
    <source>
        <dbReference type="EMBL" id="RFM28176.1"/>
    </source>
</evidence>
<dbReference type="AlphaFoldDB" id="A0A3E1NJQ9"/>
<gene>
    <name evidence="2" type="ORF">DXN05_11685</name>
</gene>